<dbReference type="InterPro" id="IPR003356">
    <property type="entry name" value="DNA_methylase_A-5"/>
</dbReference>
<protein>
    <recommendedName>
        <fullName evidence="2">site-specific DNA-methyltransferase (adenine-specific)</fullName>
        <ecNumber evidence="2">2.1.1.72</ecNumber>
    </recommendedName>
</protein>
<evidence type="ECO:0000256" key="7">
    <source>
        <dbReference type="ARBA" id="ARBA00047942"/>
    </source>
</evidence>
<evidence type="ECO:0000256" key="3">
    <source>
        <dbReference type="ARBA" id="ARBA00022603"/>
    </source>
</evidence>
<sequence>MAFVGISNENDFYSPFYLDSILCQDLKSWREKRLGGKEDGQGSEGLDKIKKNKLYLNRDKWSRSQKPEERFYCQQRLLQAIFEGLGYTWQPQLKVLDDGTVLPIVVEVTKGNGVPFLWAIAGFNQTGEPTSVLSLSLIPEQYEDLKMDEIDPDLDMELDTNVGSQTTRVINKENKEGSKQKRVKEEVELEKLLSNPIFAQVDAPRWVILASIEEIVLIERYKWNASRLLKFDLSKILEEKDNSSLLVINTLLHKNSIYNEDDNLCLLDTLDDSSHKHSYGVSKELKYALREAIELLGNEAIHYWEKNKKKIYPTKAEKEKGEQRIDPQELKIQCLRWVYRLLFVFYIEARPEMGYIPMGSDVYRLGYSLETLRDLENIPLTSPEDENSSYLDCSIRHLFNLLWSGYPDESKQTDVRDQDKPIYKTFRLPSLQSHLFDPDKTDLLNDVRFRNCVIQKVLELMSLSQNMKGRRGRISYAQLGVNQLGEVYEGLLSLSAFLAEEDLYEVQSSDKQKAENQSGDDGDDNQETESGEDEDFQDETEELEVSSPEYLSSSEEDGEPVLKRKSGKNGWRTPAQKNKELEVAYFVPVHRLDEFKPEELVTDPVTQKKPRKHRKGKFLFRLAGRDQEKSASYYTPQVLTQTLVKYALKELLQNKTADEVLNITVCEPAMGSAAFLNEVIDQLAEAYLQKKQTELQEFISHDSLLLEQQKIKMFLADRNVFGIDKNPIAMELAEVSLWLNSIYGDRPEAKDSVRDQREKIFIPWFGMQLHCGNSLIGARRQIYQPHHLTAKRKNTKYTTPSSNVKWYEEEPESIPLNCAIPQSGIFHFLLGDPGMSNYTDKVIKKLEPEGLKYIGKWQQEFCQKDFTPEEIQYAQMLSQRVDKIWQSYAQEQKTLRERTTDSLTIWGKEPEPRKKTALENKDKIHQQEKLAQGIQNSTIYSRLKTVMDYWCALWFWPITEGEQLPSRDEFFHDVALVLGINEMMVNSDCQLSLFPETQSAQQGETLINKWGFVDLKRLKKVNPRLKIVEQIAEKQRFFHWELEFADIFYFQGGFDLILGNPPWIKLEWKEGGILGDYDPLTVIRKLSASDLSKKREELFGRYANLKGDYLQEYEETSGTQNFINSLQNYRLLKGSQSNLFKCFLPQSWKYINSKGVTAFVHPEGVYDDPRGGELRSQLYQRLRYHFQFENQLTLFAIGSTRRYSLNVFSSPQSPQFKTLANLFTAKTIEECLDHDGQGEVGGIKDESNSWNIQGHKQRVIDVDVKTLGIFASLYDPENTPASQARLPTLHSQQLISVLEKFIAQPRRLRDLEGEYLAIEMWHETKAQKDQTIRRDTQFPQGPEQLILSGPHFFVANPLNKTPRKICTTHKHYDVIDLTQIPDDYLPRTNYLPDCSPGEYLERTPRVPWDNTKPVTDFYRVVNREMLSQSGERTFISTIIPKQVAHVNTCISTTFKETSQAIDFSAITLSIPIDFFIKTTGMGHCNKNILKLFPLVQENFKHKQALRVRTLCLNCLTTYYSELWEENWEDDYQQQNWSKPEDPQLTNNFFAHLTPQWQRHNALRTDYDRRQALIEVDVLVAMALGLTLDELITIYRVQFPVMQQYEKETYYDQRGRIVFTINKGLVGVGLPRKGDKKQKLTGWEEVKTMKEGTVTLKVKDSTLREPTSREITYEAPFTKPDRVEDYRTAWNYFQNKS</sequence>
<evidence type="ECO:0000313" key="12">
    <source>
        <dbReference type="Proteomes" id="UP000192997"/>
    </source>
</evidence>
<dbReference type="EMBL" id="NBYN01000042">
    <property type="protein sequence ID" value="OSO90962.1"/>
    <property type="molecule type" value="Genomic_DNA"/>
</dbReference>
<feature type="domain" description="Type II methyltransferase M.TaqI-like" evidence="10">
    <location>
        <begin position="1017"/>
        <end position="1067"/>
    </location>
</feature>
<evidence type="ECO:0000256" key="8">
    <source>
        <dbReference type="SAM" id="MobiDB-lite"/>
    </source>
</evidence>
<dbReference type="Gene3D" id="3.40.50.150">
    <property type="entry name" value="Vaccinia Virus protein VP39"/>
    <property type="match status" value="2"/>
</dbReference>
<organism evidence="11 12">
    <name type="scientific">Cylindrospermopsis raciborskii CENA303</name>
    <dbReference type="NCBI Taxonomy" id="1170769"/>
    <lineage>
        <taxon>Bacteria</taxon>
        <taxon>Bacillati</taxon>
        <taxon>Cyanobacteriota</taxon>
        <taxon>Cyanophyceae</taxon>
        <taxon>Nostocales</taxon>
        <taxon>Aphanizomenonaceae</taxon>
        <taxon>Cylindrospermopsis</taxon>
    </lineage>
</organism>
<dbReference type="Proteomes" id="UP000192997">
    <property type="component" value="Unassembled WGS sequence"/>
</dbReference>
<dbReference type="InterPro" id="IPR029063">
    <property type="entry name" value="SAM-dependent_MTases_sf"/>
</dbReference>
<dbReference type="GO" id="GO:0008170">
    <property type="term" value="F:N-methyltransferase activity"/>
    <property type="evidence" value="ECO:0007669"/>
    <property type="project" value="InterPro"/>
</dbReference>
<name>A0A1X4G7G4_9CYAN</name>
<dbReference type="Pfam" id="PF07669">
    <property type="entry name" value="Eco57I"/>
    <property type="match status" value="1"/>
</dbReference>
<dbReference type="InterPro" id="IPR002052">
    <property type="entry name" value="DNA_methylase_N6_adenine_CS"/>
</dbReference>
<keyword evidence="4" id="KW-0808">Transferase</keyword>
<dbReference type="RefSeq" id="WP_085728213.1">
    <property type="nucleotide sequence ID" value="NZ_NBYN01000042.1"/>
</dbReference>
<gene>
    <name evidence="11" type="ORF">B7O87_09205</name>
</gene>
<dbReference type="GO" id="GO:0003677">
    <property type="term" value="F:DNA binding"/>
    <property type="evidence" value="ECO:0007669"/>
    <property type="project" value="InterPro"/>
</dbReference>
<dbReference type="PANTHER" id="PTHR33841:SF5">
    <property type="entry name" value="DNA METHYLASE (MODIFICATION METHYLASE) (METHYLTRANSFERASE)-RELATED"/>
    <property type="match status" value="1"/>
</dbReference>
<keyword evidence="6" id="KW-0680">Restriction system</keyword>
<dbReference type="InterPro" id="IPR011639">
    <property type="entry name" value="MethylTrfase_TaqI-like_dom"/>
</dbReference>
<evidence type="ECO:0000256" key="6">
    <source>
        <dbReference type="ARBA" id="ARBA00022747"/>
    </source>
</evidence>
<evidence type="ECO:0000256" key="4">
    <source>
        <dbReference type="ARBA" id="ARBA00022679"/>
    </source>
</evidence>
<evidence type="ECO:0000259" key="9">
    <source>
        <dbReference type="Pfam" id="PF02384"/>
    </source>
</evidence>
<evidence type="ECO:0000256" key="1">
    <source>
        <dbReference type="ARBA" id="ARBA00006594"/>
    </source>
</evidence>
<comment type="catalytic activity">
    <reaction evidence="7">
        <text>a 2'-deoxyadenosine in DNA + S-adenosyl-L-methionine = an N(6)-methyl-2'-deoxyadenosine in DNA + S-adenosyl-L-homocysteine + H(+)</text>
        <dbReference type="Rhea" id="RHEA:15197"/>
        <dbReference type="Rhea" id="RHEA-COMP:12418"/>
        <dbReference type="Rhea" id="RHEA-COMP:12419"/>
        <dbReference type="ChEBI" id="CHEBI:15378"/>
        <dbReference type="ChEBI" id="CHEBI:57856"/>
        <dbReference type="ChEBI" id="CHEBI:59789"/>
        <dbReference type="ChEBI" id="CHEBI:90615"/>
        <dbReference type="ChEBI" id="CHEBI:90616"/>
        <dbReference type="EC" id="2.1.1.72"/>
    </reaction>
</comment>
<evidence type="ECO:0000313" key="11">
    <source>
        <dbReference type="EMBL" id="OSO90962.1"/>
    </source>
</evidence>
<dbReference type="Pfam" id="PF02384">
    <property type="entry name" value="N6_Mtase"/>
    <property type="match status" value="1"/>
</dbReference>
<accession>A0A1X4G7G4</accession>
<dbReference type="GO" id="GO:0009307">
    <property type="term" value="P:DNA restriction-modification system"/>
    <property type="evidence" value="ECO:0007669"/>
    <property type="project" value="UniProtKB-KW"/>
</dbReference>
<keyword evidence="5" id="KW-0949">S-adenosyl-L-methionine</keyword>
<evidence type="ECO:0000256" key="5">
    <source>
        <dbReference type="ARBA" id="ARBA00022691"/>
    </source>
</evidence>
<dbReference type="SUPFAM" id="SSF53335">
    <property type="entry name" value="S-adenosyl-L-methionine-dependent methyltransferases"/>
    <property type="match status" value="1"/>
</dbReference>
<dbReference type="InterPro" id="IPR050953">
    <property type="entry name" value="N4_N6_ade-DNA_methylase"/>
</dbReference>
<feature type="domain" description="DNA methylase adenine-specific" evidence="9">
    <location>
        <begin position="621"/>
        <end position="745"/>
    </location>
</feature>
<comment type="caution">
    <text evidence="11">The sequence shown here is derived from an EMBL/GenBank/DDBJ whole genome shotgun (WGS) entry which is preliminary data.</text>
</comment>
<feature type="region of interest" description="Disordered" evidence="8">
    <location>
        <begin position="508"/>
        <end position="573"/>
    </location>
</feature>
<comment type="similarity">
    <text evidence="1">Belongs to the N(4)/N(6)-methyltransferase family.</text>
</comment>
<dbReference type="PRINTS" id="PR00507">
    <property type="entry name" value="N12N6MTFRASE"/>
</dbReference>
<dbReference type="GO" id="GO:0009007">
    <property type="term" value="F:site-specific DNA-methyltransferase (adenine-specific) activity"/>
    <property type="evidence" value="ECO:0007669"/>
    <property type="project" value="UniProtKB-EC"/>
</dbReference>
<dbReference type="PROSITE" id="PS00092">
    <property type="entry name" value="N6_MTASE"/>
    <property type="match status" value="1"/>
</dbReference>
<keyword evidence="3" id="KW-0489">Methyltransferase</keyword>
<evidence type="ECO:0000256" key="2">
    <source>
        <dbReference type="ARBA" id="ARBA00011900"/>
    </source>
</evidence>
<dbReference type="GO" id="GO:0032259">
    <property type="term" value="P:methylation"/>
    <property type="evidence" value="ECO:0007669"/>
    <property type="project" value="UniProtKB-KW"/>
</dbReference>
<dbReference type="EC" id="2.1.1.72" evidence="2"/>
<dbReference type="PANTHER" id="PTHR33841">
    <property type="entry name" value="DNA METHYLTRANSFERASE YEEA-RELATED"/>
    <property type="match status" value="1"/>
</dbReference>
<reference evidence="12" key="1">
    <citation type="submission" date="2017-04" db="EMBL/GenBank/DDBJ databases">
        <authorList>
            <person name="Abreu V.A."/>
            <person name="Popin R.V."/>
            <person name="Rigonato J."/>
            <person name="Andreote A.P."/>
            <person name="Schaker P.C."/>
            <person name="Hoff-Risseti C."/>
            <person name="Alvarenga D.O."/>
            <person name="Varani A.M."/>
            <person name="Fiore M.F."/>
        </authorList>
    </citation>
    <scope>NUCLEOTIDE SEQUENCE [LARGE SCALE GENOMIC DNA]</scope>
    <source>
        <strain evidence="12">CENA303</strain>
    </source>
</reference>
<feature type="compositionally biased region" description="Acidic residues" evidence="8">
    <location>
        <begin position="518"/>
        <end position="544"/>
    </location>
</feature>
<evidence type="ECO:0000259" key="10">
    <source>
        <dbReference type="Pfam" id="PF07669"/>
    </source>
</evidence>
<proteinExistence type="inferred from homology"/>